<evidence type="ECO:0000256" key="2">
    <source>
        <dbReference type="ARBA" id="ARBA00022540"/>
    </source>
</evidence>
<evidence type="ECO:0000313" key="10">
    <source>
        <dbReference type="Proteomes" id="UP001497457"/>
    </source>
</evidence>
<dbReference type="Gene3D" id="3.30.70.330">
    <property type="match status" value="1"/>
</dbReference>
<reference evidence="9 10" key="2">
    <citation type="submission" date="2024-10" db="EMBL/GenBank/DDBJ databases">
        <authorList>
            <person name="Ryan C."/>
        </authorList>
    </citation>
    <scope>NUCLEOTIDE SEQUENCE [LARGE SCALE GENOMIC DNA]</scope>
</reference>
<dbReference type="InterPro" id="IPR034240">
    <property type="entry name" value="eIF3G_RRM"/>
</dbReference>
<proteinExistence type="inferred from homology"/>
<feature type="domain" description="RRM" evidence="8">
    <location>
        <begin position="175"/>
        <end position="253"/>
    </location>
</feature>
<dbReference type="Pfam" id="PF00076">
    <property type="entry name" value="RRM_1"/>
    <property type="match status" value="1"/>
</dbReference>
<keyword evidence="3 6" id="KW-0694">RNA-binding</keyword>
<dbReference type="PROSITE" id="PS50102">
    <property type="entry name" value="RRM"/>
    <property type="match status" value="1"/>
</dbReference>
<dbReference type="Proteomes" id="UP001497457">
    <property type="component" value="Chromosome 36b"/>
</dbReference>
<dbReference type="CDD" id="cd12408">
    <property type="entry name" value="RRM_eIF3G_like"/>
    <property type="match status" value="1"/>
</dbReference>
<name>A0ABC9EBV5_9POAL</name>
<dbReference type="GO" id="GO:0005852">
    <property type="term" value="C:eukaryotic translation initiation factor 3 complex"/>
    <property type="evidence" value="ECO:0007669"/>
    <property type="project" value="UniProtKB-UniRule"/>
</dbReference>
<feature type="region of interest" description="Disordered" evidence="7">
    <location>
        <begin position="1"/>
        <end position="28"/>
    </location>
</feature>
<evidence type="ECO:0000259" key="8">
    <source>
        <dbReference type="PROSITE" id="PS50102"/>
    </source>
</evidence>
<keyword evidence="1 5" id="KW-0963">Cytoplasm</keyword>
<evidence type="ECO:0000256" key="7">
    <source>
        <dbReference type="SAM" id="MobiDB-lite"/>
    </source>
</evidence>
<dbReference type="HAMAP" id="MF_03006">
    <property type="entry name" value="eIF3g"/>
    <property type="match status" value="1"/>
</dbReference>
<dbReference type="SUPFAM" id="SSF54928">
    <property type="entry name" value="RNA-binding domain, RBD"/>
    <property type="match status" value="1"/>
</dbReference>
<evidence type="ECO:0000256" key="4">
    <source>
        <dbReference type="ARBA" id="ARBA00022917"/>
    </source>
</evidence>
<dbReference type="GO" id="GO:0016282">
    <property type="term" value="C:eukaryotic 43S preinitiation complex"/>
    <property type="evidence" value="ECO:0007669"/>
    <property type="project" value="UniProtKB-UniRule"/>
</dbReference>
<accession>A0ABC9EBV5</accession>
<organism evidence="9 10">
    <name type="scientific">Urochloa decumbens</name>
    <dbReference type="NCBI Taxonomy" id="240449"/>
    <lineage>
        <taxon>Eukaryota</taxon>
        <taxon>Viridiplantae</taxon>
        <taxon>Streptophyta</taxon>
        <taxon>Embryophyta</taxon>
        <taxon>Tracheophyta</taxon>
        <taxon>Spermatophyta</taxon>
        <taxon>Magnoliopsida</taxon>
        <taxon>Liliopsida</taxon>
        <taxon>Poales</taxon>
        <taxon>Poaceae</taxon>
        <taxon>PACMAD clade</taxon>
        <taxon>Panicoideae</taxon>
        <taxon>Panicodae</taxon>
        <taxon>Paniceae</taxon>
        <taxon>Melinidinae</taxon>
        <taxon>Urochloa</taxon>
    </lineage>
</organism>
<dbReference type="AlphaFoldDB" id="A0ABC9EBV5"/>
<comment type="similarity">
    <text evidence="5">Belongs to the eIF-3 subunit G family.</text>
</comment>
<dbReference type="GO" id="GO:0003743">
    <property type="term" value="F:translation initiation factor activity"/>
    <property type="evidence" value="ECO:0007669"/>
    <property type="project" value="UniProtKB-UniRule"/>
</dbReference>
<sequence>MEAVLPQQRNVRRGELEEEDGIIGPDENGTRKVIEHRFDDEGNKVKVTTTSVIRKLARGRLRRNVIERRSWPKFGDAVNEDARSRLTMDSPDEILLERPRAPGSKSEEVVSASGDPLAIACIICGNTGDHWTSKCPYRELAPQTKSFADRPPFPFMMEYGYRIREAVKRFICDDRCVRVANLSEKVRESDLVELFGIFGFAPSVYLPVDKKTGSGRGIGFVQFAQRCEAEAAIKRLNGHTYDGLVLQVEWSAPGAKGALPVSPIRKRATGEYRVFVTNLSEDTREADLF</sequence>
<keyword evidence="10" id="KW-1185">Reference proteome</keyword>
<dbReference type="GO" id="GO:0001732">
    <property type="term" value="P:formation of cytoplasmic translation initiation complex"/>
    <property type="evidence" value="ECO:0007669"/>
    <property type="project" value="UniProtKB-UniRule"/>
</dbReference>
<keyword evidence="4 5" id="KW-0648">Protein biosynthesis</keyword>
<dbReference type="EMBL" id="OZ075146">
    <property type="protein sequence ID" value="CAL5054430.1"/>
    <property type="molecule type" value="Genomic_DNA"/>
</dbReference>
<evidence type="ECO:0000256" key="1">
    <source>
        <dbReference type="ARBA" id="ARBA00022490"/>
    </source>
</evidence>
<gene>
    <name evidence="9" type="ORF">URODEC1_LOCUS93781</name>
</gene>
<reference evidence="10" key="1">
    <citation type="submission" date="2024-06" db="EMBL/GenBank/DDBJ databases">
        <authorList>
            <person name="Ryan C."/>
        </authorList>
    </citation>
    <scope>NUCLEOTIDE SEQUENCE [LARGE SCALE GENOMIC DNA]</scope>
</reference>
<evidence type="ECO:0000256" key="5">
    <source>
        <dbReference type="HAMAP-Rule" id="MF_03006"/>
    </source>
</evidence>
<dbReference type="InterPro" id="IPR017334">
    <property type="entry name" value="eIF3_g"/>
</dbReference>
<dbReference type="InterPro" id="IPR035979">
    <property type="entry name" value="RBD_domain_sf"/>
</dbReference>
<protein>
    <recommendedName>
        <fullName evidence="5">Eukaryotic translation initiation factor 3 subunit G</fullName>
        <shortName evidence="5">eIF3g</shortName>
    </recommendedName>
    <alternativeName>
        <fullName evidence="5">Eukaryotic translation initiation factor 3 RNA-binding subunit</fullName>
        <shortName evidence="5">eIF-3 RNA-binding subunit</shortName>
    </alternativeName>
    <alternativeName>
        <fullName evidence="5">Eukaryotic translation initiation factor 3 subunit 4</fullName>
    </alternativeName>
</protein>
<dbReference type="InterPro" id="IPR012677">
    <property type="entry name" value="Nucleotide-bd_a/b_plait_sf"/>
</dbReference>
<dbReference type="PIRSF" id="PIRSF037949">
    <property type="entry name" value="Transl_init_eIF-3_RNA-bind"/>
    <property type="match status" value="1"/>
</dbReference>
<comment type="subcellular location">
    <subcellularLocation>
        <location evidence="5">Cytoplasm</location>
    </subcellularLocation>
</comment>
<dbReference type="InterPro" id="IPR000504">
    <property type="entry name" value="RRM_dom"/>
</dbReference>
<dbReference type="GO" id="GO:0003723">
    <property type="term" value="F:RNA binding"/>
    <property type="evidence" value="ECO:0007669"/>
    <property type="project" value="UniProtKB-UniRule"/>
</dbReference>
<comment type="function">
    <text evidence="5">RNA-binding component of the eukaryotic translation initiation factor 3 (eIF-3) complex, which is involved in protein synthesis of a specialized repertoire of mRNAs and, together with other initiation factors, stimulates binding of mRNA and methionyl-tRNAi to the 40S ribosome. The eIF-3 complex specifically targets and initiates translation of a subset of mRNAs involved in cell proliferation. This subunit can bind 18S rRNA.</text>
</comment>
<evidence type="ECO:0000256" key="6">
    <source>
        <dbReference type="PROSITE-ProRule" id="PRU00176"/>
    </source>
</evidence>
<evidence type="ECO:0000313" key="9">
    <source>
        <dbReference type="EMBL" id="CAL5054430.1"/>
    </source>
</evidence>
<dbReference type="Pfam" id="PF12353">
    <property type="entry name" value="eIF3g"/>
    <property type="match status" value="1"/>
</dbReference>
<dbReference type="InterPro" id="IPR024675">
    <property type="entry name" value="eIF3g_N"/>
</dbReference>
<comment type="subunit">
    <text evidence="5">Component of the eukaryotic translation initiation factor 3 (eIF-3) complex.</text>
</comment>
<evidence type="ECO:0000256" key="3">
    <source>
        <dbReference type="ARBA" id="ARBA00022884"/>
    </source>
</evidence>
<dbReference type="SMART" id="SM00360">
    <property type="entry name" value="RRM"/>
    <property type="match status" value="1"/>
</dbReference>
<dbReference type="PANTHER" id="PTHR10352">
    <property type="entry name" value="EUKARYOTIC TRANSLATION INITIATION FACTOR 3 SUBUNIT G"/>
    <property type="match status" value="1"/>
</dbReference>
<dbReference type="GO" id="GO:0033290">
    <property type="term" value="C:eukaryotic 48S preinitiation complex"/>
    <property type="evidence" value="ECO:0007669"/>
    <property type="project" value="UniProtKB-UniRule"/>
</dbReference>
<keyword evidence="2 5" id="KW-0396">Initiation factor</keyword>